<dbReference type="Proteomes" id="UP000527324">
    <property type="component" value="Unassembled WGS sequence"/>
</dbReference>
<dbReference type="AlphaFoldDB" id="A0A7W9C7J0"/>
<feature type="transmembrane region" description="Helical" evidence="1">
    <location>
        <begin position="13"/>
        <end position="31"/>
    </location>
</feature>
<keyword evidence="1" id="KW-1133">Transmembrane helix</keyword>
<comment type="caution">
    <text evidence="2">The sequence shown here is derived from an EMBL/GenBank/DDBJ whole genome shotgun (WGS) entry which is preliminary data.</text>
</comment>
<evidence type="ECO:0000256" key="1">
    <source>
        <dbReference type="SAM" id="Phobius"/>
    </source>
</evidence>
<evidence type="ECO:0000313" key="2">
    <source>
        <dbReference type="EMBL" id="MBB5740505.1"/>
    </source>
</evidence>
<reference evidence="2 3" key="1">
    <citation type="submission" date="2020-08" db="EMBL/GenBank/DDBJ databases">
        <title>Genomic Encyclopedia of Type Strains, Phase IV (KMG-IV): sequencing the most valuable type-strain genomes for metagenomic binning, comparative biology and taxonomic classification.</title>
        <authorList>
            <person name="Goeker M."/>
        </authorList>
    </citation>
    <scope>NUCLEOTIDE SEQUENCE [LARGE SCALE GENOMIC DNA]</scope>
    <source>
        <strain evidence="2 3">DSM 4731</strain>
    </source>
</reference>
<proteinExistence type="predicted"/>
<gene>
    <name evidence="2" type="ORF">GGQ93_002224</name>
</gene>
<dbReference type="RefSeq" id="WP_183217031.1">
    <property type="nucleotide sequence ID" value="NZ_CAJFZW010000030.1"/>
</dbReference>
<organism evidence="2 3">
    <name type="scientific">Brevundimonas aurantiaca</name>
    <dbReference type="NCBI Taxonomy" id="74316"/>
    <lineage>
        <taxon>Bacteria</taxon>
        <taxon>Pseudomonadati</taxon>
        <taxon>Pseudomonadota</taxon>
        <taxon>Alphaproteobacteria</taxon>
        <taxon>Caulobacterales</taxon>
        <taxon>Caulobacteraceae</taxon>
        <taxon>Brevundimonas</taxon>
    </lineage>
</organism>
<name>A0A7W9C7J0_9CAUL</name>
<keyword evidence="3" id="KW-1185">Reference proteome</keyword>
<keyword evidence="1" id="KW-0812">Transmembrane</keyword>
<keyword evidence="1" id="KW-0472">Membrane</keyword>
<dbReference type="EMBL" id="JACHOQ010000005">
    <property type="protein sequence ID" value="MBB5740505.1"/>
    <property type="molecule type" value="Genomic_DNA"/>
</dbReference>
<accession>A0A7W9C7J0</accession>
<sequence>MAHKSRIGLGREIVSLLTAVLKLSLVIYEIVTKVVSYARRHSELSILVPA</sequence>
<evidence type="ECO:0000313" key="3">
    <source>
        <dbReference type="Proteomes" id="UP000527324"/>
    </source>
</evidence>
<protein>
    <submittedName>
        <fullName evidence="2">Uncharacterized protein</fullName>
    </submittedName>
</protein>